<evidence type="ECO:0008006" key="15">
    <source>
        <dbReference type="Google" id="ProtNLM"/>
    </source>
</evidence>
<dbReference type="AlphaFoldDB" id="A0A1E2VAF0"/>
<dbReference type="CDD" id="cd06225">
    <property type="entry name" value="HAMP"/>
    <property type="match status" value="1"/>
</dbReference>
<dbReference type="SUPFAM" id="SSF58104">
    <property type="entry name" value="Methyl-accepting chemotaxis protein (MCP) signaling domain"/>
    <property type="match status" value="1"/>
</dbReference>
<feature type="coiled-coil region" evidence="9">
    <location>
        <begin position="520"/>
        <end position="547"/>
    </location>
</feature>
<dbReference type="GO" id="GO:0005886">
    <property type="term" value="C:plasma membrane"/>
    <property type="evidence" value="ECO:0007669"/>
    <property type="project" value="UniProtKB-SubCell"/>
</dbReference>
<protein>
    <recommendedName>
        <fullName evidence="15">Chemotaxis protein</fullName>
    </recommendedName>
</protein>
<dbReference type="InterPro" id="IPR004089">
    <property type="entry name" value="MCPsignal_dom"/>
</dbReference>
<keyword evidence="6 8" id="KW-0807">Transducer</keyword>
<dbReference type="Pfam" id="PF17200">
    <property type="entry name" value="sCache_2"/>
    <property type="match status" value="1"/>
</dbReference>
<keyword evidence="5 10" id="KW-0472">Membrane</keyword>
<dbReference type="GO" id="GO:0006935">
    <property type="term" value="P:chemotaxis"/>
    <property type="evidence" value="ECO:0007669"/>
    <property type="project" value="UniProtKB-ARBA"/>
</dbReference>
<dbReference type="OrthoDB" id="6376221at2"/>
<comment type="caution">
    <text evidence="13">The sequence shown here is derived from an EMBL/GenBank/DDBJ whole genome shotgun (WGS) entry which is preliminary data.</text>
</comment>
<dbReference type="STRING" id="197479.BFW38_08785"/>
<evidence type="ECO:0000256" key="10">
    <source>
        <dbReference type="SAM" id="Phobius"/>
    </source>
</evidence>
<evidence type="ECO:0000256" key="6">
    <source>
        <dbReference type="ARBA" id="ARBA00023224"/>
    </source>
</evidence>
<name>A0A1E2VAF0_9GAMM</name>
<keyword evidence="14" id="KW-1185">Reference proteome</keyword>
<dbReference type="SMART" id="SM00304">
    <property type="entry name" value="HAMP"/>
    <property type="match status" value="2"/>
</dbReference>
<dbReference type="SMART" id="SM00283">
    <property type="entry name" value="MA"/>
    <property type="match status" value="1"/>
</dbReference>
<dbReference type="Gene3D" id="1.10.287.950">
    <property type="entry name" value="Methyl-accepting chemotaxis protein"/>
    <property type="match status" value="1"/>
</dbReference>
<evidence type="ECO:0000313" key="14">
    <source>
        <dbReference type="Proteomes" id="UP000094291"/>
    </source>
</evidence>
<evidence type="ECO:0000256" key="4">
    <source>
        <dbReference type="ARBA" id="ARBA00022989"/>
    </source>
</evidence>
<evidence type="ECO:0000259" key="11">
    <source>
        <dbReference type="PROSITE" id="PS50111"/>
    </source>
</evidence>
<dbReference type="InterPro" id="IPR003660">
    <property type="entry name" value="HAMP_dom"/>
</dbReference>
<dbReference type="RefSeq" id="WP_068998041.1">
    <property type="nucleotide sequence ID" value="NZ_MDTQ01000001.1"/>
</dbReference>
<evidence type="ECO:0000256" key="2">
    <source>
        <dbReference type="ARBA" id="ARBA00022475"/>
    </source>
</evidence>
<reference evidence="13 14" key="1">
    <citation type="submission" date="2016-08" db="EMBL/GenBank/DDBJ databases">
        <authorList>
            <person name="Seilhamer J.J."/>
        </authorList>
    </citation>
    <scope>NUCLEOTIDE SEQUENCE [LARGE SCALE GENOMIC DNA]</scope>
    <source>
        <strain evidence="13 14">PH27A</strain>
    </source>
</reference>
<evidence type="ECO:0000259" key="12">
    <source>
        <dbReference type="PROSITE" id="PS50885"/>
    </source>
</evidence>
<feature type="transmembrane region" description="Helical" evidence="10">
    <location>
        <begin position="206"/>
        <end position="227"/>
    </location>
</feature>
<dbReference type="PROSITE" id="PS50885">
    <property type="entry name" value="HAMP"/>
    <property type="match status" value="1"/>
</dbReference>
<evidence type="ECO:0000256" key="5">
    <source>
        <dbReference type="ARBA" id="ARBA00023136"/>
    </source>
</evidence>
<comment type="similarity">
    <text evidence="7">Belongs to the methyl-accepting chemotaxis (MCP) protein family.</text>
</comment>
<dbReference type="Proteomes" id="UP000094291">
    <property type="component" value="Unassembled WGS sequence"/>
</dbReference>
<dbReference type="Gene3D" id="3.30.450.20">
    <property type="entry name" value="PAS domain"/>
    <property type="match status" value="1"/>
</dbReference>
<feature type="domain" description="Methyl-accepting transducer" evidence="11">
    <location>
        <begin position="288"/>
        <end position="524"/>
    </location>
</feature>
<dbReference type="SMART" id="SM01049">
    <property type="entry name" value="Cache_2"/>
    <property type="match status" value="1"/>
</dbReference>
<dbReference type="GO" id="GO:0007165">
    <property type="term" value="P:signal transduction"/>
    <property type="evidence" value="ECO:0007669"/>
    <property type="project" value="UniProtKB-KW"/>
</dbReference>
<evidence type="ECO:0000256" key="7">
    <source>
        <dbReference type="ARBA" id="ARBA00029447"/>
    </source>
</evidence>
<dbReference type="PROSITE" id="PS50111">
    <property type="entry name" value="CHEMOTAXIS_TRANSDUC_2"/>
    <property type="match status" value="1"/>
</dbReference>
<keyword evidence="4 10" id="KW-1133">Transmembrane helix</keyword>
<feature type="domain" description="HAMP" evidence="12">
    <location>
        <begin position="229"/>
        <end position="283"/>
    </location>
</feature>
<dbReference type="EMBL" id="MDTQ01000001">
    <property type="protein sequence ID" value="ODC03625.1"/>
    <property type="molecule type" value="Genomic_DNA"/>
</dbReference>
<gene>
    <name evidence="13" type="ORF">BFW38_08785</name>
</gene>
<sequence length="560" mass="61889">MPSLSIRQTLLLVTIAPLLVMTTLLAFLMVGTLNDLGRTTMAQTRDVLIQQKKNQLKGQVEQAFSALKPIYDASAGADDQAAKNRFKALMRQLRFDQGQGYFFAYDRQGVNVAHGHNLALEGKNLWQLQDRRGSYIIQDLLKSAYEGDGFSRYYWDRDGHEAEKLGYTMALPKWDWALGTGFYIEDVDQQMAEQSRLQQVYLRQSLWELAVTALVGLVVFILLGLWFSQRLTRPLMYVVHSMQSMASGEGDLTHRLDTDVPGEIKLLAIGFNRFVDQLQQMIQNMRQQIETLAQAGSHIEAVTTQSEHNVEHHREETAQAAAAMQQMSASAHQVTQSAQQASEATAAAEAEAQEGMQHVALSMDHVEQLAASLSASADSVLQLEQEAGRIGQILEVIQGVAEQTNLLALNAAIEAARAGEAGRGFAVVADEVRNLASRTDTSAREIREVIEHLQGQVREVAAQLDARRLEGAESAEAAEAVKGTLARISERIGEINDMNAQVASAAEEQTAVADDLCRSVDEMQHMVEELSESARENRQAVDALSQTSDELRHMAQRFKA</sequence>
<organism evidence="13 14">
    <name type="scientific">Terasakiispira papahanaumokuakeensis</name>
    <dbReference type="NCBI Taxonomy" id="197479"/>
    <lineage>
        <taxon>Bacteria</taxon>
        <taxon>Pseudomonadati</taxon>
        <taxon>Pseudomonadota</taxon>
        <taxon>Gammaproteobacteria</taxon>
        <taxon>Oceanospirillales</taxon>
        <taxon>Terasakiispira</taxon>
    </lineage>
</organism>
<keyword evidence="9" id="KW-0175">Coiled coil</keyword>
<dbReference type="InterPro" id="IPR033480">
    <property type="entry name" value="sCache_2"/>
</dbReference>
<evidence type="ECO:0000256" key="8">
    <source>
        <dbReference type="PROSITE-ProRule" id="PRU00284"/>
    </source>
</evidence>
<dbReference type="Pfam" id="PF00672">
    <property type="entry name" value="HAMP"/>
    <property type="match status" value="1"/>
</dbReference>
<evidence type="ECO:0000256" key="3">
    <source>
        <dbReference type="ARBA" id="ARBA00022692"/>
    </source>
</evidence>
<dbReference type="PANTHER" id="PTHR32089:SF119">
    <property type="entry name" value="METHYL-ACCEPTING CHEMOTAXIS PROTEIN CTPL"/>
    <property type="match status" value="1"/>
</dbReference>
<keyword evidence="2" id="KW-1003">Cell membrane</keyword>
<evidence type="ECO:0000256" key="9">
    <source>
        <dbReference type="SAM" id="Coils"/>
    </source>
</evidence>
<dbReference type="Pfam" id="PF00015">
    <property type="entry name" value="MCPsignal"/>
    <property type="match status" value="1"/>
</dbReference>
<evidence type="ECO:0000313" key="13">
    <source>
        <dbReference type="EMBL" id="ODC03625.1"/>
    </source>
</evidence>
<keyword evidence="3 10" id="KW-0812">Transmembrane</keyword>
<accession>A0A1E2VAF0</accession>
<dbReference type="FunFam" id="1.10.287.950:FF:000001">
    <property type="entry name" value="Methyl-accepting chemotaxis sensory transducer"/>
    <property type="match status" value="1"/>
</dbReference>
<evidence type="ECO:0000256" key="1">
    <source>
        <dbReference type="ARBA" id="ARBA00004651"/>
    </source>
</evidence>
<proteinExistence type="inferred from homology"/>
<feature type="transmembrane region" description="Helical" evidence="10">
    <location>
        <begin position="12"/>
        <end position="33"/>
    </location>
</feature>
<comment type="subcellular location">
    <subcellularLocation>
        <location evidence="1">Cell membrane</location>
        <topology evidence="1">Multi-pass membrane protein</topology>
    </subcellularLocation>
</comment>
<dbReference type="PANTHER" id="PTHR32089">
    <property type="entry name" value="METHYL-ACCEPTING CHEMOTAXIS PROTEIN MCPB"/>
    <property type="match status" value="1"/>
</dbReference>